<protein>
    <submittedName>
        <fullName evidence="2">tRNA1(Val) (Adenine(37)-N6)-methyltransferase</fullName>
    </submittedName>
</protein>
<reference evidence="2 3" key="1">
    <citation type="submission" date="2020-04" db="EMBL/GenBank/DDBJ databases">
        <title>Complete genome sequence of Spiroplasma platyhelix ATCC 51748, an insect isolate.</title>
        <authorList>
            <person name="Green E.A."/>
            <person name="Klassen J.L."/>
        </authorList>
    </citation>
    <scope>NUCLEOTIDE SEQUENCE [LARGE SCALE GENOMIC DNA]</scope>
    <source>
        <strain evidence="2 3">PALS-1</strain>
    </source>
</reference>
<keyword evidence="3" id="KW-1185">Reference proteome</keyword>
<evidence type="ECO:0000259" key="1">
    <source>
        <dbReference type="Pfam" id="PF05175"/>
    </source>
</evidence>
<keyword evidence="2" id="KW-0489">Methyltransferase</keyword>
<name>A0A846U9M7_9MOLU</name>
<dbReference type="InterPro" id="IPR007848">
    <property type="entry name" value="Small_mtfrase_dom"/>
</dbReference>
<dbReference type="SUPFAM" id="SSF53335">
    <property type="entry name" value="S-adenosyl-L-methionine-dependent methyltransferases"/>
    <property type="match status" value="1"/>
</dbReference>
<dbReference type="Gene3D" id="3.40.50.150">
    <property type="entry name" value="Vaccinia Virus protein VP39"/>
    <property type="match status" value="1"/>
</dbReference>
<dbReference type="AlphaFoldDB" id="A0A846U9M7"/>
<dbReference type="PROSITE" id="PS00092">
    <property type="entry name" value="N6_MTASE"/>
    <property type="match status" value="1"/>
</dbReference>
<dbReference type="Proteomes" id="UP000584587">
    <property type="component" value="Unassembled WGS sequence"/>
</dbReference>
<dbReference type="PANTHER" id="PTHR47739:SF1">
    <property type="entry name" value="TRNA1(VAL) (ADENINE(37)-N6)-METHYLTRANSFERASE"/>
    <property type="match status" value="1"/>
</dbReference>
<evidence type="ECO:0000313" key="3">
    <source>
        <dbReference type="Proteomes" id="UP000584587"/>
    </source>
</evidence>
<dbReference type="CDD" id="cd02440">
    <property type="entry name" value="AdoMet_MTases"/>
    <property type="match status" value="1"/>
</dbReference>
<proteinExistence type="predicted"/>
<dbReference type="PANTHER" id="PTHR47739">
    <property type="entry name" value="TRNA1(VAL) (ADENINE(37)-N6)-METHYLTRANSFERASE"/>
    <property type="match status" value="1"/>
</dbReference>
<evidence type="ECO:0000313" key="2">
    <source>
        <dbReference type="EMBL" id="NKE38573.1"/>
    </source>
</evidence>
<keyword evidence="2" id="KW-0808">Transferase</keyword>
<dbReference type="InterPro" id="IPR002052">
    <property type="entry name" value="DNA_methylase_N6_adenine_CS"/>
</dbReference>
<dbReference type="GO" id="GO:0003676">
    <property type="term" value="F:nucleic acid binding"/>
    <property type="evidence" value="ECO:0007669"/>
    <property type="project" value="InterPro"/>
</dbReference>
<dbReference type="GO" id="GO:0032259">
    <property type="term" value="P:methylation"/>
    <property type="evidence" value="ECO:0007669"/>
    <property type="project" value="UniProtKB-KW"/>
</dbReference>
<feature type="domain" description="Methyltransferase small" evidence="1">
    <location>
        <begin position="32"/>
        <end position="175"/>
    </location>
</feature>
<gene>
    <name evidence="2" type="ORF">HER12_02245</name>
</gene>
<sequence length="250" mass="28720">MDDKTKILKLKVEENEVAILQRKDMFTVSLDTILLVNFIKIKNQTKTLIDFGTNNAAIPILLAKKYPIEIIGVEIQKEAVELAIKNVALNSLTNQIVIYHDDIKIYAQEKANKNQKVDIIVCNPPFFPVLQKTNLKLDPLKIAARHEIYIDLNTIISSAAKLLKDKGKLFMIYNIERLDELLLALKQYQFAVKRMQVVYPKIDKKANLVLIEAVFKTNVGMIVEPPLICHNQDNTYNSEIAKWYNRNNIK</sequence>
<organism evidence="2 3">
    <name type="scientific">Spiroplasma platyhelix PALS-1</name>
    <dbReference type="NCBI Taxonomy" id="1276218"/>
    <lineage>
        <taxon>Bacteria</taxon>
        <taxon>Bacillati</taxon>
        <taxon>Mycoplasmatota</taxon>
        <taxon>Mollicutes</taxon>
        <taxon>Entomoplasmatales</taxon>
        <taxon>Spiroplasmataceae</taxon>
        <taxon>Spiroplasma</taxon>
    </lineage>
</organism>
<dbReference type="GO" id="GO:0008170">
    <property type="term" value="F:N-methyltransferase activity"/>
    <property type="evidence" value="ECO:0007669"/>
    <property type="project" value="UniProtKB-ARBA"/>
</dbReference>
<accession>A0A846U9M7</accession>
<dbReference type="GO" id="GO:0008757">
    <property type="term" value="F:S-adenosylmethionine-dependent methyltransferase activity"/>
    <property type="evidence" value="ECO:0007669"/>
    <property type="project" value="UniProtKB-ARBA"/>
</dbReference>
<dbReference type="EMBL" id="JAAVVK010000002">
    <property type="protein sequence ID" value="NKE38573.1"/>
    <property type="molecule type" value="Genomic_DNA"/>
</dbReference>
<comment type="caution">
    <text evidence="2">The sequence shown here is derived from an EMBL/GenBank/DDBJ whole genome shotgun (WGS) entry which is preliminary data.</text>
</comment>
<dbReference type="Pfam" id="PF05175">
    <property type="entry name" value="MTS"/>
    <property type="match status" value="1"/>
</dbReference>
<dbReference type="InterPro" id="IPR050210">
    <property type="entry name" value="tRNA_Adenine-N(6)_MTase"/>
</dbReference>
<dbReference type="InterPro" id="IPR029063">
    <property type="entry name" value="SAM-dependent_MTases_sf"/>
</dbReference>
<dbReference type="RefSeq" id="WP_168105053.1">
    <property type="nucleotide sequence ID" value="NZ_CP051215.1"/>
</dbReference>